<dbReference type="GO" id="GO:0005737">
    <property type="term" value="C:cytoplasm"/>
    <property type="evidence" value="ECO:0007669"/>
    <property type="project" value="TreeGrafter"/>
</dbReference>
<evidence type="ECO:0000256" key="2">
    <source>
        <dbReference type="ARBA" id="ARBA00022737"/>
    </source>
</evidence>
<dbReference type="PROSITE" id="PS51450">
    <property type="entry name" value="LRR"/>
    <property type="match status" value="2"/>
</dbReference>
<dbReference type="InterPro" id="IPR055414">
    <property type="entry name" value="LRR_R13L4/SHOC2-like"/>
</dbReference>
<dbReference type="InterPro" id="IPR000157">
    <property type="entry name" value="TIR_dom"/>
</dbReference>
<dbReference type="PRINTS" id="PR00019">
    <property type="entry name" value="LEURICHRPT"/>
</dbReference>
<protein>
    <recommendedName>
        <fullName evidence="3">TIR domain-containing protein</fullName>
    </recommendedName>
</protein>
<evidence type="ECO:0000259" key="3">
    <source>
        <dbReference type="PROSITE" id="PS50104"/>
    </source>
</evidence>
<accession>A0A0F9CRQ0</accession>
<dbReference type="InterPro" id="IPR032675">
    <property type="entry name" value="LRR_dom_sf"/>
</dbReference>
<organism evidence="4">
    <name type="scientific">marine sediment metagenome</name>
    <dbReference type="NCBI Taxonomy" id="412755"/>
    <lineage>
        <taxon>unclassified sequences</taxon>
        <taxon>metagenomes</taxon>
        <taxon>ecological metagenomes</taxon>
    </lineage>
</organism>
<dbReference type="Gene3D" id="3.80.10.10">
    <property type="entry name" value="Ribonuclease Inhibitor"/>
    <property type="match status" value="1"/>
</dbReference>
<reference evidence="4" key="1">
    <citation type="journal article" date="2015" name="Nature">
        <title>Complex archaea that bridge the gap between prokaryotes and eukaryotes.</title>
        <authorList>
            <person name="Spang A."/>
            <person name="Saw J.H."/>
            <person name="Jorgensen S.L."/>
            <person name="Zaremba-Niedzwiedzka K."/>
            <person name="Martijn J."/>
            <person name="Lind A.E."/>
            <person name="van Eijk R."/>
            <person name="Schleper C."/>
            <person name="Guy L."/>
            <person name="Ettema T.J."/>
        </authorList>
    </citation>
    <scope>NUCLEOTIDE SEQUENCE</scope>
</reference>
<dbReference type="SUPFAM" id="SSF52058">
    <property type="entry name" value="L domain-like"/>
    <property type="match status" value="1"/>
</dbReference>
<dbReference type="Pfam" id="PF23598">
    <property type="entry name" value="LRR_14"/>
    <property type="match status" value="1"/>
</dbReference>
<feature type="non-terminal residue" evidence="4">
    <location>
        <position position="1"/>
    </location>
</feature>
<dbReference type="SMART" id="SM00369">
    <property type="entry name" value="LRR_TYP"/>
    <property type="match status" value="2"/>
</dbReference>
<comment type="caution">
    <text evidence="4">The sequence shown here is derived from an EMBL/GenBank/DDBJ whole genome shotgun (WGS) entry which is preliminary data.</text>
</comment>
<dbReference type="InterPro" id="IPR035897">
    <property type="entry name" value="Toll_tir_struct_dom_sf"/>
</dbReference>
<dbReference type="GO" id="GO:0007165">
    <property type="term" value="P:signal transduction"/>
    <property type="evidence" value="ECO:0007669"/>
    <property type="project" value="InterPro"/>
</dbReference>
<dbReference type="PANTHER" id="PTHR48051:SF1">
    <property type="entry name" value="RAS SUPPRESSOR PROTEIN 1"/>
    <property type="match status" value="1"/>
</dbReference>
<evidence type="ECO:0000256" key="1">
    <source>
        <dbReference type="ARBA" id="ARBA00022614"/>
    </source>
</evidence>
<evidence type="ECO:0000313" key="4">
    <source>
        <dbReference type="EMBL" id="KKL51844.1"/>
    </source>
</evidence>
<dbReference type="InterPro" id="IPR050216">
    <property type="entry name" value="LRR_domain-containing"/>
</dbReference>
<gene>
    <name evidence="4" type="ORF">LCGC14_2291420</name>
</gene>
<dbReference type="PANTHER" id="PTHR48051">
    <property type="match status" value="1"/>
</dbReference>
<feature type="domain" description="TIR" evidence="3">
    <location>
        <begin position="158"/>
        <end position="288"/>
    </location>
</feature>
<dbReference type="AlphaFoldDB" id="A0A0F9CRQ0"/>
<proteinExistence type="predicted"/>
<dbReference type="InterPro" id="IPR001611">
    <property type="entry name" value="Leu-rich_rpt"/>
</dbReference>
<dbReference type="InterPro" id="IPR003591">
    <property type="entry name" value="Leu-rich_rpt_typical-subtyp"/>
</dbReference>
<sequence>IEIIRELEKENTEKEKLGQKVNRINMKVEDGRVVEWRLFEYNVISLPENFGVFNNLRSMTITRSQIESLPESFGKLKDLESLDLSNNKLISLPESFVNLTAIKNLNLSNNQLSEIPTQLWALKELTKLNLSNNPFNPEDATISQKVPDLIRDHLRKKATIRVFISHAVIDFEPYRIKDLVDYLETQKEISQVFFCEEDLAGNIDEWMLDAIQKCQLILFIGTQKSVFDSPDCANELQLADKFSIPVIPIKGNEINWPDLAEINLSRELGLEFDKENFDEFCSNLYEYILNFKREIDLMDKEARQKGITDIYERFRLILEEKISGIKRKIDDIAERIAKLEEKAN</sequence>
<dbReference type="EMBL" id="LAZR01032107">
    <property type="protein sequence ID" value="KKL51844.1"/>
    <property type="molecule type" value="Genomic_DNA"/>
</dbReference>
<dbReference type="PROSITE" id="PS50104">
    <property type="entry name" value="TIR"/>
    <property type="match status" value="1"/>
</dbReference>
<keyword evidence="1" id="KW-0433">Leucine-rich repeat</keyword>
<name>A0A0F9CRQ0_9ZZZZ</name>
<dbReference type="Gene3D" id="3.40.50.10140">
    <property type="entry name" value="Toll/interleukin-1 receptor homology (TIR) domain"/>
    <property type="match status" value="1"/>
</dbReference>
<dbReference type="SUPFAM" id="SSF52200">
    <property type="entry name" value="Toll/Interleukin receptor TIR domain"/>
    <property type="match status" value="1"/>
</dbReference>
<keyword evidence="2" id="KW-0677">Repeat</keyword>